<feature type="region of interest" description="Disordered" evidence="2">
    <location>
        <begin position="152"/>
        <end position="185"/>
    </location>
</feature>
<reference evidence="5" key="1">
    <citation type="journal article" date="2019" name="Int. J. Syst. Evol. Microbiol.">
        <title>The Global Catalogue of Microorganisms (GCM) 10K type strain sequencing project: providing services to taxonomists for standard genome sequencing and annotation.</title>
        <authorList>
            <consortium name="The Broad Institute Genomics Platform"/>
            <consortium name="The Broad Institute Genome Sequencing Center for Infectious Disease"/>
            <person name="Wu L."/>
            <person name="Ma J."/>
        </authorList>
    </citation>
    <scope>NUCLEOTIDE SEQUENCE [LARGE SCALE GENOMIC DNA]</scope>
    <source>
        <strain evidence="5">JCM 4866</strain>
    </source>
</reference>
<evidence type="ECO:0000259" key="3">
    <source>
        <dbReference type="Pfam" id="PF25023"/>
    </source>
</evidence>
<evidence type="ECO:0000256" key="2">
    <source>
        <dbReference type="SAM" id="MobiDB-lite"/>
    </source>
</evidence>
<evidence type="ECO:0000313" key="5">
    <source>
        <dbReference type="Proteomes" id="UP000617743"/>
    </source>
</evidence>
<feature type="compositionally biased region" description="Low complexity" evidence="2">
    <location>
        <begin position="166"/>
        <end position="176"/>
    </location>
</feature>
<proteinExistence type="predicted"/>
<dbReference type="PANTHER" id="PTHR32305:SF15">
    <property type="entry name" value="PROTEIN RHSA-RELATED"/>
    <property type="match status" value="1"/>
</dbReference>
<gene>
    <name evidence="4" type="ORF">GCM10010383_78380</name>
</gene>
<dbReference type="InterPro" id="IPR050708">
    <property type="entry name" value="T6SS_VgrG/RHS"/>
</dbReference>
<comment type="caution">
    <text evidence="4">The sequence shown here is derived from an EMBL/GenBank/DDBJ whole genome shotgun (WGS) entry which is preliminary data.</text>
</comment>
<sequence>MREPAGTLNSMPTGGKSYYYLTDATGNVLGLVDDTGKRTHTYAYGPTGLPRGTTTEAVSQPYRYTGAYLDPTGLYKMGHRYYDPTLGRFTQPDPSGQENRACGVAGRRGRSGGRCAGRGCRVHGPRASRQGRRSREEAALITAQTVLDATRWRGGPARPPLTRHQPTTLPTMPLTRPDSETLLEY</sequence>
<evidence type="ECO:0000256" key="1">
    <source>
        <dbReference type="ARBA" id="ARBA00022737"/>
    </source>
</evidence>
<dbReference type="Proteomes" id="UP000617743">
    <property type="component" value="Unassembled WGS sequence"/>
</dbReference>
<evidence type="ECO:0000313" key="4">
    <source>
        <dbReference type="EMBL" id="GGX36568.1"/>
    </source>
</evidence>
<accession>A0ABQ2XWB8</accession>
<feature type="domain" description="Teneurin-like YD-shell" evidence="3">
    <location>
        <begin position="5"/>
        <end position="95"/>
    </location>
</feature>
<organism evidence="4 5">
    <name type="scientific">Streptomyces lomondensis</name>
    <dbReference type="NCBI Taxonomy" id="68229"/>
    <lineage>
        <taxon>Bacteria</taxon>
        <taxon>Bacillati</taxon>
        <taxon>Actinomycetota</taxon>
        <taxon>Actinomycetes</taxon>
        <taxon>Kitasatosporales</taxon>
        <taxon>Streptomycetaceae</taxon>
        <taxon>Streptomyces</taxon>
    </lineage>
</organism>
<protein>
    <recommendedName>
        <fullName evidence="3">Teneurin-like YD-shell domain-containing protein</fullName>
    </recommendedName>
</protein>
<name>A0ABQ2XWB8_9ACTN</name>
<keyword evidence="1" id="KW-0677">Repeat</keyword>
<dbReference type="PANTHER" id="PTHR32305">
    <property type="match status" value="1"/>
</dbReference>
<feature type="region of interest" description="Disordered" evidence="2">
    <location>
        <begin position="87"/>
        <end position="108"/>
    </location>
</feature>
<dbReference type="NCBIfam" id="TIGR03696">
    <property type="entry name" value="Rhs_assc_core"/>
    <property type="match status" value="1"/>
</dbReference>
<keyword evidence="5" id="KW-1185">Reference proteome</keyword>
<dbReference type="Gene3D" id="2.180.10.10">
    <property type="entry name" value="RHS repeat-associated core"/>
    <property type="match status" value="1"/>
</dbReference>
<dbReference type="InterPro" id="IPR056823">
    <property type="entry name" value="TEN-like_YD-shell"/>
</dbReference>
<dbReference type="InterPro" id="IPR022385">
    <property type="entry name" value="Rhs_assc_core"/>
</dbReference>
<dbReference type="Pfam" id="PF25023">
    <property type="entry name" value="TEN_YD-shell"/>
    <property type="match status" value="1"/>
</dbReference>
<dbReference type="EMBL" id="BMWC01000026">
    <property type="protein sequence ID" value="GGX36568.1"/>
    <property type="molecule type" value="Genomic_DNA"/>
</dbReference>